<reference evidence="2 3" key="1">
    <citation type="journal article" date="2018" name="PLoS Genet.">
        <title>Population sequencing reveals clonal diversity and ancestral inbreeding in the grapevine cultivar Chardonnay.</title>
        <authorList>
            <person name="Roach M.J."/>
            <person name="Johnson D.L."/>
            <person name="Bohlmann J."/>
            <person name="van Vuuren H.J."/>
            <person name="Jones S.J."/>
            <person name="Pretorius I.S."/>
            <person name="Schmidt S.A."/>
            <person name="Borneman A.R."/>
        </authorList>
    </citation>
    <scope>NUCLEOTIDE SEQUENCE [LARGE SCALE GENOMIC DNA]</scope>
    <source>
        <strain evidence="3">cv. Chardonnay</strain>
        <tissue evidence="2">Leaf</tissue>
    </source>
</reference>
<gene>
    <name evidence="2" type="primary">RE1_2422</name>
    <name evidence="2" type="ORF">CK203_044532</name>
</gene>
<name>A0A438HB79_VITVI</name>
<dbReference type="EMBL" id="QGNW01000250">
    <property type="protein sequence ID" value="RVW81713.1"/>
    <property type="molecule type" value="Genomic_DNA"/>
</dbReference>
<feature type="domain" description="Reverse transcriptase Ty1/copia-type" evidence="1">
    <location>
        <begin position="59"/>
        <end position="112"/>
    </location>
</feature>
<dbReference type="InterPro" id="IPR043502">
    <property type="entry name" value="DNA/RNA_pol_sf"/>
</dbReference>
<sequence>MQTRSKSGIYKPKVYTAVVALPNHFQEPSSIQQALQLPHWKMAIEVEYSTLVRNGTWRFLRHINPVVKAFTIRKIFTLVIAYNWDIQQIDINNAFLNGILHEDVYMCQPEGALVSWGFQPSIYDNSLFHSRKNGLLVLVLVYDDDILITGDSSALIHSVIQAFTSWFALKTLCFISYFLGFQAFRDSRGLYLNHAKYISDLLDKKNMVHAKPSSTPMALGQKLALEDNALFPDDTLYRSTIGAL</sequence>
<comment type="caution">
    <text evidence="2">The sequence shown here is derived from an EMBL/GenBank/DDBJ whole genome shotgun (WGS) entry which is preliminary data.</text>
</comment>
<evidence type="ECO:0000313" key="3">
    <source>
        <dbReference type="Proteomes" id="UP000288805"/>
    </source>
</evidence>
<organism evidence="2 3">
    <name type="scientific">Vitis vinifera</name>
    <name type="common">Grape</name>
    <dbReference type="NCBI Taxonomy" id="29760"/>
    <lineage>
        <taxon>Eukaryota</taxon>
        <taxon>Viridiplantae</taxon>
        <taxon>Streptophyta</taxon>
        <taxon>Embryophyta</taxon>
        <taxon>Tracheophyta</taxon>
        <taxon>Spermatophyta</taxon>
        <taxon>Magnoliopsida</taxon>
        <taxon>eudicotyledons</taxon>
        <taxon>Gunneridae</taxon>
        <taxon>Pentapetalae</taxon>
        <taxon>rosids</taxon>
        <taxon>Vitales</taxon>
        <taxon>Vitaceae</taxon>
        <taxon>Viteae</taxon>
        <taxon>Vitis</taxon>
    </lineage>
</organism>
<evidence type="ECO:0000313" key="2">
    <source>
        <dbReference type="EMBL" id="RVW81713.1"/>
    </source>
</evidence>
<dbReference type="InterPro" id="IPR013103">
    <property type="entry name" value="RVT_2"/>
</dbReference>
<dbReference type="AlphaFoldDB" id="A0A438HB79"/>
<dbReference type="Pfam" id="PF07727">
    <property type="entry name" value="RVT_2"/>
    <property type="match status" value="2"/>
</dbReference>
<evidence type="ECO:0000259" key="1">
    <source>
        <dbReference type="Pfam" id="PF07727"/>
    </source>
</evidence>
<feature type="domain" description="Reverse transcriptase Ty1/copia-type" evidence="1">
    <location>
        <begin position="114"/>
        <end position="217"/>
    </location>
</feature>
<accession>A0A438HB79</accession>
<dbReference type="SUPFAM" id="SSF56672">
    <property type="entry name" value="DNA/RNA polymerases"/>
    <property type="match status" value="1"/>
</dbReference>
<dbReference type="Proteomes" id="UP000288805">
    <property type="component" value="Unassembled WGS sequence"/>
</dbReference>
<proteinExistence type="predicted"/>
<protein>
    <submittedName>
        <fullName evidence="2">Retrovirus-related Pol polyprotein from transposon RE1</fullName>
    </submittedName>
</protein>